<dbReference type="Proteomes" id="UP001153069">
    <property type="component" value="Unassembled WGS sequence"/>
</dbReference>
<dbReference type="Gene3D" id="1.25.10.10">
    <property type="entry name" value="Leucine-rich Repeat Variant"/>
    <property type="match status" value="1"/>
</dbReference>
<dbReference type="SUPFAM" id="SSF48371">
    <property type="entry name" value="ARM repeat"/>
    <property type="match status" value="1"/>
</dbReference>
<gene>
    <name evidence="1" type="ORF">SEMRO_381_G130800.1</name>
</gene>
<accession>A0A9N8DZ17</accession>
<dbReference type="AlphaFoldDB" id="A0A9N8DZ17"/>
<dbReference type="InterPro" id="IPR016024">
    <property type="entry name" value="ARM-type_fold"/>
</dbReference>
<dbReference type="OrthoDB" id="112528at2759"/>
<proteinExistence type="predicted"/>
<reference evidence="1" key="1">
    <citation type="submission" date="2020-06" db="EMBL/GenBank/DDBJ databases">
        <authorList>
            <consortium name="Plant Systems Biology data submission"/>
        </authorList>
    </citation>
    <scope>NUCLEOTIDE SEQUENCE</scope>
    <source>
        <strain evidence="1">D6</strain>
    </source>
</reference>
<protein>
    <submittedName>
        <fullName evidence="1">Uncharacterized protein</fullName>
    </submittedName>
</protein>
<dbReference type="EMBL" id="CAICTM010000380">
    <property type="protein sequence ID" value="CAB9509240.1"/>
    <property type="molecule type" value="Genomic_DNA"/>
</dbReference>
<evidence type="ECO:0000313" key="1">
    <source>
        <dbReference type="EMBL" id="CAB9509240.1"/>
    </source>
</evidence>
<dbReference type="InterPro" id="IPR011989">
    <property type="entry name" value="ARM-like"/>
</dbReference>
<comment type="caution">
    <text evidence="1">The sequence shown here is derived from an EMBL/GenBank/DDBJ whole genome shotgun (WGS) entry which is preliminary data.</text>
</comment>
<sequence>MEQKRQSPPVSLGHQSISLAIISKLHSAISSEQRLEVTRSLREKLDAKEYASSSLLYDQLLQAGITNALCLHLGLIFRRYNSSDLARSAEIDSICQILNLIYTRCTAAARDNSLSNSGLELFQFLIVSLRRRAGLPVTSILHVCSGSLRGSALLFQCRLVRSIAAFCAGRHLDDPTITRALLGLLKNVSNFGEEHCMEIVENSTLMLFLASIPFTTCLETDKKSLERLSAIIRNLVVSPSTRTLLANHGNILGSVARMGATSNRHVQRNILSFLLSLCQDMDMCVTVSLYGDGAVLDLLRQLMGIQNNTATRRRAVRVVRLLAREASGSQVARDTALIATLSQRALHDASNEVRAEATDAISRISSFINVQVSKHHVLPLMQLASSPLSLPEVFSLALIKHSAKLIYKLPMEERGLLFESLAQIALSTSSTTPCKQSACSAILDLSREESIRARIASTSVLEALTRNVAIRTAGNQAQNPFVGIQALTLLATVHQHRLRMATHPCLLRALIHYVTSVPTPPQSNGTKRDVKKAIVALVSAL</sequence>
<name>A0A9N8DZ17_9STRA</name>
<organism evidence="1 2">
    <name type="scientific">Seminavis robusta</name>
    <dbReference type="NCBI Taxonomy" id="568900"/>
    <lineage>
        <taxon>Eukaryota</taxon>
        <taxon>Sar</taxon>
        <taxon>Stramenopiles</taxon>
        <taxon>Ochrophyta</taxon>
        <taxon>Bacillariophyta</taxon>
        <taxon>Bacillariophyceae</taxon>
        <taxon>Bacillariophycidae</taxon>
        <taxon>Naviculales</taxon>
        <taxon>Naviculaceae</taxon>
        <taxon>Seminavis</taxon>
    </lineage>
</organism>
<keyword evidence="2" id="KW-1185">Reference proteome</keyword>
<evidence type="ECO:0000313" key="2">
    <source>
        <dbReference type="Proteomes" id="UP001153069"/>
    </source>
</evidence>